<protein>
    <recommendedName>
        <fullName evidence="4">MSHA biogenesis protein MshP</fullName>
    </recommendedName>
</protein>
<reference evidence="2 3" key="1">
    <citation type="submission" date="2015-04" db="EMBL/GenBank/DDBJ databases">
        <title>Draft Genome Sequence of the Novel Agar-Digesting Marine Bacterium Q1.</title>
        <authorList>
            <person name="Li Y."/>
            <person name="Li D."/>
            <person name="Chen G."/>
            <person name="Du Z."/>
        </authorList>
    </citation>
    <scope>NUCLEOTIDE SEQUENCE [LARGE SCALE GENOMIC DNA]</scope>
    <source>
        <strain evidence="2 3">Q1</strain>
    </source>
</reference>
<organism evidence="2 3">
    <name type="scientific">Catenovulum maritimum</name>
    <dbReference type="NCBI Taxonomy" id="1513271"/>
    <lineage>
        <taxon>Bacteria</taxon>
        <taxon>Pseudomonadati</taxon>
        <taxon>Pseudomonadota</taxon>
        <taxon>Gammaproteobacteria</taxon>
        <taxon>Alteromonadales</taxon>
        <taxon>Alteromonadaceae</taxon>
        <taxon>Catenovulum</taxon>
    </lineage>
</organism>
<dbReference type="EMBL" id="LAZL01000007">
    <property type="protein sequence ID" value="KMT66025.1"/>
    <property type="molecule type" value="Genomic_DNA"/>
</dbReference>
<evidence type="ECO:0000313" key="3">
    <source>
        <dbReference type="Proteomes" id="UP000037600"/>
    </source>
</evidence>
<keyword evidence="3" id="KW-1185">Reference proteome</keyword>
<keyword evidence="1" id="KW-1133">Transmembrane helix</keyword>
<gene>
    <name evidence="2" type="ORF">XM47_06135</name>
</gene>
<evidence type="ECO:0000313" key="2">
    <source>
        <dbReference type="EMBL" id="KMT66025.1"/>
    </source>
</evidence>
<dbReference type="STRING" id="1513271.XM47_06135"/>
<comment type="caution">
    <text evidence="2">The sequence shown here is derived from an EMBL/GenBank/DDBJ whole genome shotgun (WGS) entry which is preliminary data.</text>
</comment>
<accession>A0A0J8GTE3</accession>
<evidence type="ECO:0000256" key="1">
    <source>
        <dbReference type="SAM" id="Phobius"/>
    </source>
</evidence>
<dbReference type="AlphaFoldDB" id="A0A0J8GTE3"/>
<feature type="transmembrane region" description="Helical" evidence="1">
    <location>
        <begin position="20"/>
        <end position="38"/>
    </location>
</feature>
<keyword evidence="1" id="KW-0472">Membrane</keyword>
<sequence>MHLKFSATKHSQKGSMLTSAIFIIVFMAIILAGVMRLINIGGINTAYEVIGLRALQAAHTGIEVGLSRYYPLTTSSSTNCTTVTTSSVSLPSTYGMSDCSVSLTCSTRDNVIDGSRDIIELTSTGTCSSGDFTTSRQLTIEAIEL</sequence>
<dbReference type="OrthoDB" id="5768004at2"/>
<keyword evidence="1" id="KW-0812">Transmembrane</keyword>
<dbReference type="RefSeq" id="WP_048690779.1">
    <property type="nucleotide sequence ID" value="NZ_KQ130485.1"/>
</dbReference>
<name>A0A0J8GTE3_9ALTE</name>
<dbReference type="Proteomes" id="UP000037600">
    <property type="component" value="Unassembled WGS sequence"/>
</dbReference>
<evidence type="ECO:0008006" key="4">
    <source>
        <dbReference type="Google" id="ProtNLM"/>
    </source>
</evidence>
<proteinExistence type="predicted"/>